<evidence type="ECO:0000313" key="4">
    <source>
        <dbReference type="Proteomes" id="UP000248168"/>
    </source>
</evidence>
<dbReference type="Gene3D" id="1.10.510.10">
    <property type="entry name" value="Transferase(Phosphotransferase) domain 1"/>
    <property type="match status" value="1"/>
</dbReference>
<dbReference type="EMBL" id="OUNR01000001">
    <property type="protein sequence ID" value="SPP63115.1"/>
    <property type="molecule type" value="Genomic_DNA"/>
</dbReference>
<dbReference type="Proteomes" id="UP000248168">
    <property type="component" value="Unassembled WGS sequence"/>
</dbReference>
<gene>
    <name evidence="3" type="ORF">NITLEN_10201</name>
</gene>
<dbReference type="Pfam" id="PF00069">
    <property type="entry name" value="Pkinase"/>
    <property type="match status" value="1"/>
</dbReference>
<dbReference type="InterPro" id="IPR000719">
    <property type="entry name" value="Prot_kinase_dom"/>
</dbReference>
<organism evidence="3 4">
    <name type="scientific">Nitrospira lenta</name>
    <dbReference type="NCBI Taxonomy" id="1436998"/>
    <lineage>
        <taxon>Bacteria</taxon>
        <taxon>Pseudomonadati</taxon>
        <taxon>Nitrospirota</taxon>
        <taxon>Nitrospiria</taxon>
        <taxon>Nitrospirales</taxon>
        <taxon>Nitrospiraceae</taxon>
        <taxon>Nitrospira</taxon>
    </lineage>
</organism>
<dbReference type="PROSITE" id="PS50011">
    <property type="entry name" value="PROTEIN_KINASE_DOM"/>
    <property type="match status" value="1"/>
</dbReference>
<dbReference type="GO" id="GO:0004672">
    <property type="term" value="F:protein kinase activity"/>
    <property type="evidence" value="ECO:0007669"/>
    <property type="project" value="InterPro"/>
</dbReference>
<dbReference type="SUPFAM" id="SSF56112">
    <property type="entry name" value="Protein kinase-like (PK-like)"/>
    <property type="match status" value="1"/>
</dbReference>
<dbReference type="SUPFAM" id="SSF52540">
    <property type="entry name" value="P-loop containing nucleoside triphosphate hydrolases"/>
    <property type="match status" value="2"/>
</dbReference>
<proteinExistence type="predicted"/>
<keyword evidence="4" id="KW-1185">Reference proteome</keyword>
<name>A0A330L027_9BACT</name>
<protein>
    <recommendedName>
        <fullName evidence="2">Protein kinase domain-containing protein</fullName>
    </recommendedName>
</protein>
<dbReference type="InParanoid" id="A0A330L027"/>
<reference evidence="4" key="1">
    <citation type="submission" date="2018-04" db="EMBL/GenBank/DDBJ databases">
        <authorList>
            <person name="Lucker S."/>
            <person name="Sakoula D."/>
        </authorList>
    </citation>
    <scope>NUCLEOTIDE SEQUENCE [LARGE SCALE GENOMIC DNA]</scope>
</reference>
<feature type="domain" description="Protein kinase" evidence="2">
    <location>
        <begin position="29"/>
        <end position="431"/>
    </location>
</feature>
<dbReference type="OrthoDB" id="271711at2"/>
<dbReference type="SMART" id="SM00220">
    <property type="entry name" value="S_TKc"/>
    <property type="match status" value="1"/>
</dbReference>
<dbReference type="Pfam" id="PF24389">
    <property type="entry name" value="ORC-CDC6-like"/>
    <property type="match status" value="2"/>
</dbReference>
<dbReference type="InterPro" id="IPR056955">
    <property type="entry name" value="ORC-CDC6-like"/>
</dbReference>
<dbReference type="InterPro" id="IPR027417">
    <property type="entry name" value="P-loop_NTPase"/>
</dbReference>
<dbReference type="AlphaFoldDB" id="A0A330L027"/>
<evidence type="ECO:0000259" key="2">
    <source>
        <dbReference type="PROSITE" id="PS50011"/>
    </source>
</evidence>
<feature type="region of interest" description="Disordered" evidence="1">
    <location>
        <begin position="270"/>
        <end position="291"/>
    </location>
</feature>
<dbReference type="InterPro" id="IPR011009">
    <property type="entry name" value="Kinase-like_dom_sf"/>
</dbReference>
<dbReference type="RefSeq" id="WP_121987700.1">
    <property type="nucleotide sequence ID" value="NZ_OUNR01000001.1"/>
</dbReference>
<evidence type="ECO:0000313" key="3">
    <source>
        <dbReference type="EMBL" id="SPP63115.1"/>
    </source>
</evidence>
<dbReference type="GO" id="GO:0005524">
    <property type="term" value="F:ATP binding"/>
    <property type="evidence" value="ECO:0007669"/>
    <property type="project" value="InterPro"/>
</dbReference>
<sequence length="909" mass="103524">MAKRYQTRKPSKQPDPWFMSLKGCDVGDFRLDHYIGCGQIGYVYKAIRKDLESEVAVKLIKGTPKAGWQTELKKVSKLHAIPGVVHFHTLGTHQITHERRTEVFQYTVWDYIPPGRNLKTYLQEIQSCPVSFLLAVIERVLHVLHACRAKGVPRHGDLHAGNILIGEQDDAVLDNSLQAREPIYVSDFGYGTSGGEKKPKDDYRGLAAIADEIIQKVEWDEGNFTDRQMLYEIRTFVRKHLYETCLSERHLPKDLLQVLRDFRNRALAPSPSDHFAKGESPQPKSSQLPPPPIMKVGQFQVSEMLGDEWQLWKRLFVPSVPARSRILEPDISTVVTGPRGCGKTMLFRRLSERLSVECGPIDDFPDSSLFTGLYVNANDIADAFSSFPSLPSQEQARQLICYANLCVLSDFLAIQSARRGQFNEAVPEPLISIMRMLLAGDSEPQPLVVGEDPLDRYRSLLERIKWSFLRGVEPNVFPGFADLSQHSWLRQFISSMRGICPWLAKKSVFLFIDDYTTPRVSISMQRILNRLLFQRSSEFVSKVATESATTFLSEDSSGKILQDGDDYHLIDMGEESLFMSEIERARFLNEVFERRLQLDHRIPLESRKLPTLLGSLGISKTEFARRLRKQLPEKSGDDRVLASSQRRGPTRPKVLYHGWDTFTSLWSGDTRTMIQLVQELLDQSKEQAATFSPPLDSEMQDRVFRNRGGQWLEAQARNQPTDKGSVDKALLEVKETQPDFHFAGGNYGNHLKAIVEAFVASARQLLLGPTYSIREGAKVRDVPRMAFRIEIVDELRLSGLASELYKDLIRYGLFMRDARGKSVRGAFVPRLYLRRLLLPFCTLALSKRDSVSLSCENFCLLLLKPDQFRLSISRQGERFAAQGTGQIDMPFDLNQMDSRYDDLSNEEFL</sequence>
<accession>A0A330L027</accession>
<evidence type="ECO:0000256" key="1">
    <source>
        <dbReference type="SAM" id="MobiDB-lite"/>
    </source>
</evidence>